<feature type="domain" description="Superoxide dismutase copper/zinc binding" evidence="4">
    <location>
        <begin position="44"/>
        <end position="176"/>
    </location>
</feature>
<feature type="signal peptide" evidence="3">
    <location>
        <begin position="1"/>
        <end position="19"/>
    </location>
</feature>
<keyword evidence="3" id="KW-0732">Signal</keyword>
<dbReference type="Pfam" id="PF00080">
    <property type="entry name" value="Sod_Cu"/>
    <property type="match status" value="1"/>
</dbReference>
<comment type="caution">
    <text evidence="5">The sequence shown here is derived from an EMBL/GenBank/DDBJ whole genome shotgun (WGS) entry which is preliminary data.</text>
</comment>
<dbReference type="CDD" id="cd00305">
    <property type="entry name" value="Cu-Zn_Superoxide_Dismutase"/>
    <property type="match status" value="1"/>
</dbReference>
<organism evidence="5 6">
    <name type="scientific">Natronospira proteinivora</name>
    <dbReference type="NCBI Taxonomy" id="1807133"/>
    <lineage>
        <taxon>Bacteria</taxon>
        <taxon>Pseudomonadati</taxon>
        <taxon>Pseudomonadota</taxon>
        <taxon>Gammaproteobacteria</taxon>
        <taxon>Natronospirales</taxon>
        <taxon>Natronospiraceae</taxon>
        <taxon>Natronospira</taxon>
    </lineage>
</organism>
<dbReference type="GO" id="GO:0004784">
    <property type="term" value="F:superoxide dismutase activity"/>
    <property type="evidence" value="ECO:0007669"/>
    <property type="project" value="UniProtKB-EC"/>
</dbReference>
<comment type="catalytic activity">
    <reaction evidence="2">
        <text>2 superoxide + 2 H(+) = H2O2 + O2</text>
        <dbReference type="Rhea" id="RHEA:20696"/>
        <dbReference type="ChEBI" id="CHEBI:15378"/>
        <dbReference type="ChEBI" id="CHEBI:15379"/>
        <dbReference type="ChEBI" id="CHEBI:16240"/>
        <dbReference type="ChEBI" id="CHEBI:18421"/>
        <dbReference type="EC" id="1.15.1.1"/>
    </reaction>
</comment>
<keyword evidence="6" id="KW-1185">Reference proteome</keyword>
<protein>
    <recommendedName>
        <fullName evidence="2">Superoxide dismutase [Cu-Zn]</fullName>
        <ecNumber evidence="2">1.15.1.1</ecNumber>
    </recommendedName>
</protein>
<gene>
    <name evidence="5" type="ORF">J2T60_001833</name>
</gene>
<dbReference type="Proteomes" id="UP001523550">
    <property type="component" value="Unassembled WGS sequence"/>
</dbReference>
<dbReference type="InterPro" id="IPR024134">
    <property type="entry name" value="SOD_Cu/Zn_/chaperone"/>
</dbReference>
<evidence type="ECO:0000313" key="6">
    <source>
        <dbReference type="Proteomes" id="UP001523550"/>
    </source>
</evidence>
<reference evidence="5 6" key="1">
    <citation type="submission" date="2022-03" db="EMBL/GenBank/DDBJ databases">
        <title>Genomic Encyclopedia of Type Strains, Phase III (KMG-III): the genomes of soil and plant-associated and newly described type strains.</title>
        <authorList>
            <person name="Whitman W."/>
        </authorList>
    </citation>
    <scope>NUCLEOTIDE SEQUENCE [LARGE SCALE GENOMIC DNA]</scope>
    <source>
        <strain evidence="5 6">BSker1</strain>
    </source>
</reference>
<evidence type="ECO:0000256" key="2">
    <source>
        <dbReference type="RuleBase" id="RU000393"/>
    </source>
</evidence>
<dbReference type="SUPFAM" id="SSF49329">
    <property type="entry name" value="Cu,Zn superoxide dismutase-like"/>
    <property type="match status" value="1"/>
</dbReference>
<evidence type="ECO:0000259" key="4">
    <source>
        <dbReference type="Pfam" id="PF00080"/>
    </source>
</evidence>
<proteinExistence type="inferred from homology"/>
<feature type="chain" id="PRO_5046353208" description="Superoxide dismutase [Cu-Zn]" evidence="3">
    <location>
        <begin position="20"/>
        <end position="180"/>
    </location>
</feature>
<dbReference type="EMBL" id="JALJYF010000002">
    <property type="protein sequence ID" value="MCP1727833.1"/>
    <property type="molecule type" value="Genomic_DNA"/>
</dbReference>
<dbReference type="PROSITE" id="PS00332">
    <property type="entry name" value="SOD_CU_ZN_2"/>
    <property type="match status" value="1"/>
</dbReference>
<dbReference type="InterPro" id="IPR018152">
    <property type="entry name" value="SOD_Cu/Zn_BS"/>
</dbReference>
<name>A0ABT1GBT1_9GAMM</name>
<dbReference type="InterPro" id="IPR001424">
    <property type="entry name" value="SOD_Cu_Zn_dom"/>
</dbReference>
<accession>A0ABT1GBT1</accession>
<comment type="cofactor">
    <cofactor evidence="2">
        <name>Zn(2+)</name>
        <dbReference type="ChEBI" id="CHEBI:29105"/>
    </cofactor>
    <text evidence="2">Binds 1 zinc ion per subunit.</text>
</comment>
<keyword evidence="2" id="KW-0186">Copper</keyword>
<keyword evidence="2" id="KW-0479">Metal-binding</keyword>
<sequence length="180" mass="18894">MSSIALLASAFLMGGVALADDYDDKDKASMATVAFQDEDENELGEARIQEGPKGVVIRLELDGLPAGWKAIHVHEKGTCDDHHEGFTASGGHIDPHGREHGLLNPEGPEIGDLPNIWASDQGRVRAEIYGPGLSLHGEGNGLLHGDGTAMVIHENPDDHTSQPIGGAGSRIACGVVRPAD</sequence>
<evidence type="ECO:0000313" key="5">
    <source>
        <dbReference type="EMBL" id="MCP1727833.1"/>
    </source>
</evidence>
<dbReference type="Gene3D" id="2.60.40.200">
    <property type="entry name" value="Superoxide dismutase, copper/zinc binding domain"/>
    <property type="match status" value="1"/>
</dbReference>
<evidence type="ECO:0000256" key="1">
    <source>
        <dbReference type="ARBA" id="ARBA00010457"/>
    </source>
</evidence>
<dbReference type="EC" id="1.15.1.1" evidence="2"/>
<keyword evidence="2" id="KW-0862">Zinc</keyword>
<dbReference type="InterPro" id="IPR036423">
    <property type="entry name" value="SOD-like_Cu/Zn_dom_sf"/>
</dbReference>
<dbReference type="RefSeq" id="WP_253448714.1">
    <property type="nucleotide sequence ID" value="NZ_JALJYF010000002.1"/>
</dbReference>
<comment type="similarity">
    <text evidence="1 2">Belongs to the Cu-Zn superoxide dismutase family.</text>
</comment>
<comment type="function">
    <text evidence="2">Destroys radicals which are normally produced within the cells and which are toxic to biological systems.</text>
</comment>
<keyword evidence="2 5" id="KW-0560">Oxidoreductase</keyword>
<dbReference type="PANTHER" id="PTHR10003">
    <property type="entry name" value="SUPEROXIDE DISMUTASE CU-ZN -RELATED"/>
    <property type="match status" value="1"/>
</dbReference>
<evidence type="ECO:0000256" key="3">
    <source>
        <dbReference type="SAM" id="SignalP"/>
    </source>
</evidence>
<comment type="cofactor">
    <cofactor evidence="2">
        <name>Cu cation</name>
        <dbReference type="ChEBI" id="CHEBI:23378"/>
    </cofactor>
    <text evidence="2">Binds 1 copper ion per subunit.</text>
</comment>